<feature type="non-terminal residue" evidence="4">
    <location>
        <position position="1"/>
    </location>
</feature>
<dbReference type="Gene3D" id="1.25.10.10">
    <property type="entry name" value="Leucine-rich Repeat Variant"/>
    <property type="match status" value="2"/>
</dbReference>
<dbReference type="OrthoDB" id="1738398at2759"/>
<proteinExistence type="inferred from homology"/>
<dbReference type="EMBL" id="LZPO01107074">
    <property type="protein sequence ID" value="OBS60715.1"/>
    <property type="molecule type" value="Genomic_DNA"/>
</dbReference>
<dbReference type="PANTHER" id="PTHR23316">
    <property type="entry name" value="IMPORTIN ALPHA"/>
    <property type="match status" value="1"/>
</dbReference>
<dbReference type="InterPro" id="IPR011989">
    <property type="entry name" value="ARM-like"/>
</dbReference>
<evidence type="ECO:0000313" key="4">
    <source>
        <dbReference type="EMBL" id="OBS60715.1"/>
    </source>
</evidence>
<reference evidence="4 5" key="1">
    <citation type="submission" date="2016-06" db="EMBL/GenBank/DDBJ databases">
        <title>The Draft Genome Sequence and Annotation of the Desert Woodrat Neotoma lepida.</title>
        <authorList>
            <person name="Campbell M."/>
            <person name="Oakeson K.F."/>
            <person name="Yandell M."/>
            <person name="Halpert J.R."/>
            <person name="Dearing D."/>
        </authorList>
    </citation>
    <scope>NUCLEOTIDE SEQUENCE [LARGE SCALE GENOMIC DNA]</scope>
    <source>
        <strain evidence="4">417</strain>
        <tissue evidence="4">Liver</tissue>
    </source>
</reference>
<dbReference type="AlphaFoldDB" id="A0A1A6G4K1"/>
<keyword evidence="3" id="KW-0653">Protein transport</keyword>
<dbReference type="SUPFAM" id="SSF48371">
    <property type="entry name" value="ARM repeat"/>
    <property type="match status" value="1"/>
</dbReference>
<name>A0A1A6G4K1_NEOLE</name>
<dbReference type="STRING" id="56216.A0A1A6G4K1"/>
<protein>
    <submittedName>
        <fullName evidence="4">Uncharacterized protein</fullName>
    </submittedName>
</protein>
<keyword evidence="2" id="KW-0813">Transport</keyword>
<evidence type="ECO:0000256" key="2">
    <source>
        <dbReference type="ARBA" id="ARBA00022448"/>
    </source>
</evidence>
<gene>
    <name evidence="4" type="ORF">A6R68_08181</name>
</gene>
<sequence>AARKVLSQERNPPLKLIIETGLLPKLVEFLKAFTNIASGTSEQTRTVVKRDAIQPSTELLSSHLTMCKQARWALEGFHECIHHVVATGILLRLVELLTSLELNVLTPFLRTMGNVVTDRPTDREGHQCWHAEGTGLALEAPKSSIQKEAAWAMSNMVPGPKHHICS</sequence>
<dbReference type="Proteomes" id="UP000092124">
    <property type="component" value="Unassembled WGS sequence"/>
</dbReference>
<comment type="similarity">
    <text evidence="1">Belongs to the importin alpha family.</text>
</comment>
<evidence type="ECO:0000313" key="5">
    <source>
        <dbReference type="Proteomes" id="UP000092124"/>
    </source>
</evidence>
<comment type="caution">
    <text evidence="4">The sequence shown here is derived from an EMBL/GenBank/DDBJ whole genome shotgun (WGS) entry which is preliminary data.</text>
</comment>
<organism evidence="4 5">
    <name type="scientific">Neotoma lepida</name>
    <name type="common">Desert woodrat</name>
    <dbReference type="NCBI Taxonomy" id="56216"/>
    <lineage>
        <taxon>Eukaryota</taxon>
        <taxon>Metazoa</taxon>
        <taxon>Chordata</taxon>
        <taxon>Craniata</taxon>
        <taxon>Vertebrata</taxon>
        <taxon>Euteleostomi</taxon>
        <taxon>Mammalia</taxon>
        <taxon>Eutheria</taxon>
        <taxon>Euarchontoglires</taxon>
        <taxon>Glires</taxon>
        <taxon>Rodentia</taxon>
        <taxon>Myomorpha</taxon>
        <taxon>Muroidea</taxon>
        <taxon>Cricetidae</taxon>
        <taxon>Neotominae</taxon>
        <taxon>Neotoma</taxon>
    </lineage>
</organism>
<evidence type="ECO:0000256" key="1">
    <source>
        <dbReference type="ARBA" id="ARBA00010394"/>
    </source>
</evidence>
<dbReference type="GO" id="GO:0015031">
    <property type="term" value="P:protein transport"/>
    <property type="evidence" value="ECO:0007669"/>
    <property type="project" value="UniProtKB-KW"/>
</dbReference>
<keyword evidence="5" id="KW-1185">Reference proteome</keyword>
<accession>A0A1A6G4K1</accession>
<evidence type="ECO:0000256" key="3">
    <source>
        <dbReference type="ARBA" id="ARBA00022927"/>
    </source>
</evidence>
<dbReference type="InterPro" id="IPR016024">
    <property type="entry name" value="ARM-type_fold"/>
</dbReference>